<evidence type="ECO:0000313" key="4">
    <source>
        <dbReference type="Proteomes" id="UP001610446"/>
    </source>
</evidence>
<feature type="compositionally biased region" description="Basic and acidic residues" evidence="1">
    <location>
        <begin position="80"/>
        <end position="101"/>
    </location>
</feature>
<evidence type="ECO:0000313" key="3">
    <source>
        <dbReference type="EMBL" id="KAL2833594.1"/>
    </source>
</evidence>
<proteinExistence type="predicted"/>
<organism evidence="3 4">
    <name type="scientific">Aspergillus pseudoustus</name>
    <dbReference type="NCBI Taxonomy" id="1810923"/>
    <lineage>
        <taxon>Eukaryota</taxon>
        <taxon>Fungi</taxon>
        <taxon>Dikarya</taxon>
        <taxon>Ascomycota</taxon>
        <taxon>Pezizomycotina</taxon>
        <taxon>Eurotiomycetes</taxon>
        <taxon>Eurotiomycetidae</taxon>
        <taxon>Eurotiales</taxon>
        <taxon>Aspergillaceae</taxon>
        <taxon>Aspergillus</taxon>
        <taxon>Aspergillus subgen. Nidulantes</taxon>
    </lineage>
</organism>
<feature type="region of interest" description="Disordered" evidence="1">
    <location>
        <begin position="378"/>
        <end position="477"/>
    </location>
</feature>
<dbReference type="Proteomes" id="UP001610446">
    <property type="component" value="Unassembled WGS sequence"/>
</dbReference>
<feature type="region of interest" description="Disordered" evidence="1">
    <location>
        <begin position="80"/>
        <end position="184"/>
    </location>
</feature>
<name>A0ABR4J225_9EURO</name>
<feature type="domain" description="HNH nuclease" evidence="2">
    <location>
        <begin position="206"/>
        <end position="277"/>
    </location>
</feature>
<sequence length="477" mass="52772">MDVFPEVKDPLRVRIMERLAKQLLDDDEKIEPGLWAFLWLSDVDQVKTFADHLISSPPVIVRAVYSNTMWTKALRTWATRDHGEKETPAAAEESPKRKLEPDTQLQPSKIPRPAAGMVPVPRGRSRSRSPSKLPVPGPIGSPVALTPNTPTTPAPSYSPTTPLASAPGSLKGAQDKKYRRSAAAADKCRQRDGDACLITRGGDCNQIVHIYPYLLGRKAGPKGEKEFWRVMSTFWSAEEIKKWGSAILGPKRTEVVQNLLSLAPTVHALWGQARFALKPLDLSPDRRRLSVQFYWLDQTKFVFKDLATPPSPPTNLDSTARGTRLFDCASQRCIRSGDVLTWTTDDPETMPLPSIELLHLQWCLNRLISLSAAADVTDEELDPEDPTALAPPISVRSDDEISWSDEEDNEGEEEEDMEDVEEDSQETGDLQAATAASSAAEVPRVGENRPLAQAGAKGSEDAIENPLVLRTRNRNVY</sequence>
<feature type="compositionally biased region" description="Low complexity" evidence="1">
    <location>
        <begin position="142"/>
        <end position="167"/>
    </location>
</feature>
<feature type="compositionally biased region" description="Acidic residues" evidence="1">
    <location>
        <begin position="400"/>
        <end position="426"/>
    </location>
</feature>
<keyword evidence="4" id="KW-1185">Reference proteome</keyword>
<evidence type="ECO:0000256" key="1">
    <source>
        <dbReference type="SAM" id="MobiDB-lite"/>
    </source>
</evidence>
<protein>
    <recommendedName>
        <fullName evidence="2">HNH nuclease domain-containing protein</fullName>
    </recommendedName>
</protein>
<reference evidence="3 4" key="1">
    <citation type="submission" date="2024-07" db="EMBL/GenBank/DDBJ databases">
        <title>Section-level genome sequencing and comparative genomics of Aspergillus sections Usti and Cavernicolus.</title>
        <authorList>
            <consortium name="Lawrence Berkeley National Laboratory"/>
            <person name="Nybo J.L."/>
            <person name="Vesth T.C."/>
            <person name="Theobald S."/>
            <person name="Frisvad J.C."/>
            <person name="Larsen T.O."/>
            <person name="Kjaerboelling I."/>
            <person name="Rothschild-Mancinelli K."/>
            <person name="Lyhne E.K."/>
            <person name="Kogle M.E."/>
            <person name="Barry K."/>
            <person name="Clum A."/>
            <person name="Na H."/>
            <person name="Ledsgaard L."/>
            <person name="Lin J."/>
            <person name="Lipzen A."/>
            <person name="Kuo A."/>
            <person name="Riley R."/>
            <person name="Mondo S."/>
            <person name="Labutti K."/>
            <person name="Haridas S."/>
            <person name="Pangalinan J."/>
            <person name="Salamov A.A."/>
            <person name="Simmons B.A."/>
            <person name="Magnuson J.K."/>
            <person name="Chen J."/>
            <person name="Drula E."/>
            <person name="Henrissat B."/>
            <person name="Wiebenga A."/>
            <person name="Lubbers R.J."/>
            <person name="Gomes A.C."/>
            <person name="Makela M.R."/>
            <person name="Stajich J."/>
            <person name="Grigoriev I.V."/>
            <person name="Mortensen U.H."/>
            <person name="De Vries R.P."/>
            <person name="Baker S.E."/>
            <person name="Andersen M.R."/>
        </authorList>
    </citation>
    <scope>NUCLEOTIDE SEQUENCE [LARGE SCALE GENOMIC DNA]</scope>
    <source>
        <strain evidence="3 4">CBS 123904</strain>
    </source>
</reference>
<evidence type="ECO:0000259" key="2">
    <source>
        <dbReference type="Pfam" id="PF13391"/>
    </source>
</evidence>
<accession>A0ABR4J225</accession>
<dbReference type="Pfam" id="PF13391">
    <property type="entry name" value="HNH_2"/>
    <property type="match status" value="1"/>
</dbReference>
<dbReference type="InterPro" id="IPR003615">
    <property type="entry name" value="HNH_nuc"/>
</dbReference>
<gene>
    <name evidence="3" type="ORF">BJY01DRAFT_225020</name>
</gene>
<dbReference type="EMBL" id="JBFXLU010000238">
    <property type="protein sequence ID" value="KAL2833594.1"/>
    <property type="molecule type" value="Genomic_DNA"/>
</dbReference>
<comment type="caution">
    <text evidence="3">The sequence shown here is derived from an EMBL/GenBank/DDBJ whole genome shotgun (WGS) entry which is preliminary data.</text>
</comment>